<feature type="compositionally biased region" description="Polar residues" evidence="7">
    <location>
        <begin position="500"/>
        <end position="516"/>
    </location>
</feature>
<feature type="compositionally biased region" description="Low complexity" evidence="7">
    <location>
        <begin position="173"/>
        <end position="197"/>
    </location>
</feature>
<dbReference type="InterPro" id="IPR035979">
    <property type="entry name" value="RBD_domain_sf"/>
</dbReference>
<dbReference type="EMBL" id="JTDF01022120">
    <property type="protein sequence ID" value="KAF8560935.1"/>
    <property type="molecule type" value="Genomic_DNA"/>
</dbReference>
<accession>A0A8T0CZ82</accession>
<feature type="domain" description="RRM" evidence="8">
    <location>
        <begin position="66"/>
        <end position="146"/>
    </location>
</feature>
<sequence length="556" mass="59206">MAGEGGAEIDLYDNIDEDFVQECSDLTELYDDVIAPSTSEAAITAPSVVLSKPSLNNMGLHNGRRIATYVGNLTWWTTDQDLLEAANKLGINDVVEIKFHENRQNGQSKGFCAMVFGSEQSVRVAMDKMPKTEIHGQKPVVTHCTKQNLSVFEKASGGDSQQTSRSRSDESSGKSSGLSAGSVNSSTSRAPPLMATPTMPASLGFSLRNNSSLMGQATPNLRQMAGALPNTLQQALATQTLQAGLSGGGHMGQLTLNLPTVSGVLMTPSIPPPPLPGNTSSLLPTAFNLPNTISTSLTGGTAQVNHNFFSQAIHAQGALPTPVPAPASLLSLNTSNSQASVRSQFDNYGRPVIHTYTPSSSGKLSESDFEDILQRNKTVSSSAINRAVQDAAGGDYASAIETLVTAISLIKQSKIASDDRCRILINSLQDTLHGIESKSYGTKSSSRRRRRSYSDSGSDDGMDEYSSSNATSGRRHRDRGNRSRSRDRHDRRRHSRDRTAGSNTSYYGPQSSMQLPSGTGLSSGISISSVGNSGQGNCSGGSTASSDRYRDSRYRH</sequence>
<feature type="region of interest" description="Disordered" evidence="7">
    <location>
        <begin position="437"/>
        <end position="556"/>
    </location>
</feature>
<evidence type="ECO:0000256" key="1">
    <source>
        <dbReference type="ARBA" id="ARBA00004123"/>
    </source>
</evidence>
<proteinExistence type="inferred from homology"/>
<dbReference type="GO" id="GO:0005634">
    <property type="term" value="C:nucleus"/>
    <property type="evidence" value="ECO:0007669"/>
    <property type="project" value="UniProtKB-SubCell"/>
</dbReference>
<evidence type="ECO:0000256" key="7">
    <source>
        <dbReference type="SAM" id="MobiDB-lite"/>
    </source>
</evidence>
<reference evidence="9 10" key="1">
    <citation type="submission" date="2019-07" db="EMBL/GenBank/DDBJ databases">
        <title>Annotation for the trematode Paragonimus westermani.</title>
        <authorList>
            <person name="Choi Y.-J."/>
        </authorList>
    </citation>
    <scope>NUCLEOTIDE SEQUENCE [LARGE SCALE GENOMIC DNA]</scope>
    <source>
        <strain evidence="9">180907_Pwestermani</strain>
    </source>
</reference>
<dbReference type="GO" id="GO:0006397">
    <property type="term" value="P:mRNA processing"/>
    <property type="evidence" value="ECO:0007669"/>
    <property type="project" value="UniProtKB-KW"/>
</dbReference>
<evidence type="ECO:0000313" key="9">
    <source>
        <dbReference type="EMBL" id="KAF8560935.1"/>
    </source>
</evidence>
<evidence type="ECO:0000256" key="3">
    <source>
        <dbReference type="ARBA" id="ARBA00016259"/>
    </source>
</evidence>
<dbReference type="InterPro" id="IPR000504">
    <property type="entry name" value="RRM_dom"/>
</dbReference>
<evidence type="ECO:0000256" key="5">
    <source>
        <dbReference type="ARBA" id="ARBA00023242"/>
    </source>
</evidence>
<dbReference type="SUPFAM" id="SSF54928">
    <property type="entry name" value="RNA-binding domain, RBD"/>
    <property type="match status" value="1"/>
</dbReference>
<feature type="compositionally biased region" description="Basic and acidic residues" evidence="7">
    <location>
        <begin position="547"/>
        <end position="556"/>
    </location>
</feature>
<comment type="subcellular location">
    <subcellularLocation>
        <location evidence="1">Nucleus</location>
    </subcellularLocation>
</comment>
<feature type="compositionally biased region" description="Low complexity" evidence="7">
    <location>
        <begin position="517"/>
        <end position="532"/>
    </location>
</feature>
<keyword evidence="6" id="KW-0694">RNA-binding</keyword>
<evidence type="ECO:0000256" key="6">
    <source>
        <dbReference type="PROSITE-ProRule" id="PRU00176"/>
    </source>
</evidence>
<dbReference type="Gene3D" id="3.30.70.330">
    <property type="match status" value="1"/>
</dbReference>
<evidence type="ECO:0000256" key="4">
    <source>
        <dbReference type="ARBA" id="ARBA00022664"/>
    </source>
</evidence>
<keyword evidence="5" id="KW-0539">Nucleus</keyword>
<dbReference type="InterPro" id="IPR012677">
    <property type="entry name" value="Nucleotide-bd_a/b_plait_sf"/>
</dbReference>
<dbReference type="PROSITE" id="PS50102">
    <property type="entry name" value="RRM"/>
    <property type="match status" value="1"/>
</dbReference>
<name>A0A8T0CZ82_9TREM</name>
<keyword evidence="4" id="KW-0507">mRNA processing</keyword>
<evidence type="ECO:0000313" key="10">
    <source>
        <dbReference type="Proteomes" id="UP000699462"/>
    </source>
</evidence>
<dbReference type="InterPro" id="IPR034772">
    <property type="entry name" value="CPSF6/7"/>
</dbReference>
<dbReference type="CDD" id="cd12643">
    <property type="entry name" value="RRM_CFIm68"/>
    <property type="match status" value="1"/>
</dbReference>
<comment type="caution">
    <text evidence="9">The sequence shown here is derived from an EMBL/GenBank/DDBJ whole genome shotgun (WGS) entry which is preliminary data.</text>
</comment>
<dbReference type="Proteomes" id="UP000699462">
    <property type="component" value="Unassembled WGS sequence"/>
</dbReference>
<dbReference type="InterPro" id="IPR034769">
    <property type="entry name" value="CPSF6_RRM"/>
</dbReference>
<organism evidence="9 10">
    <name type="scientific">Paragonimus westermani</name>
    <dbReference type="NCBI Taxonomy" id="34504"/>
    <lineage>
        <taxon>Eukaryota</taxon>
        <taxon>Metazoa</taxon>
        <taxon>Spiralia</taxon>
        <taxon>Lophotrochozoa</taxon>
        <taxon>Platyhelminthes</taxon>
        <taxon>Trematoda</taxon>
        <taxon>Digenea</taxon>
        <taxon>Plagiorchiida</taxon>
        <taxon>Troglotremata</taxon>
        <taxon>Troglotrematidae</taxon>
        <taxon>Paragonimus</taxon>
    </lineage>
</organism>
<protein>
    <recommendedName>
        <fullName evidence="3">Cleavage and polyadenylation specificity factor subunit 6</fullName>
    </recommendedName>
</protein>
<dbReference type="SMART" id="SM00360">
    <property type="entry name" value="RRM"/>
    <property type="match status" value="1"/>
</dbReference>
<comment type="similarity">
    <text evidence="2">Belongs to the RRM CPSF6/7 family.</text>
</comment>
<dbReference type="PANTHER" id="PTHR23204">
    <property type="entry name" value="CLEAVAGE AND POLYADENYLATION SPECIFIC FACTOR"/>
    <property type="match status" value="1"/>
</dbReference>
<dbReference type="Pfam" id="PF00076">
    <property type="entry name" value="RRM_1"/>
    <property type="match status" value="1"/>
</dbReference>
<dbReference type="Pfam" id="PF25524">
    <property type="entry name" value="RSLD_CPSF6"/>
    <property type="match status" value="1"/>
</dbReference>
<evidence type="ECO:0000259" key="8">
    <source>
        <dbReference type="PROSITE" id="PS50102"/>
    </source>
</evidence>
<feature type="compositionally biased region" description="Basic residues" evidence="7">
    <location>
        <begin position="473"/>
        <end position="496"/>
    </location>
</feature>
<evidence type="ECO:0000256" key="2">
    <source>
        <dbReference type="ARBA" id="ARBA00006265"/>
    </source>
</evidence>
<dbReference type="OrthoDB" id="10065185at2759"/>
<dbReference type="GO" id="GO:0003723">
    <property type="term" value="F:RNA binding"/>
    <property type="evidence" value="ECO:0007669"/>
    <property type="project" value="UniProtKB-UniRule"/>
</dbReference>
<gene>
    <name evidence="9" type="ORF">P879_01917</name>
</gene>
<dbReference type="AlphaFoldDB" id="A0A8T0CZ82"/>
<dbReference type="InterPro" id="IPR057951">
    <property type="entry name" value="CPSF6/7_RSLD_N"/>
</dbReference>
<keyword evidence="10" id="KW-1185">Reference proteome</keyword>
<feature type="region of interest" description="Disordered" evidence="7">
    <location>
        <begin position="153"/>
        <end position="197"/>
    </location>
</feature>